<dbReference type="OrthoDB" id="9794834at2"/>
<evidence type="ECO:0000313" key="2">
    <source>
        <dbReference type="EMBL" id="SNS40242.1"/>
    </source>
</evidence>
<protein>
    <submittedName>
        <fullName evidence="2">Helix-turn-helix</fullName>
    </submittedName>
</protein>
<dbReference type="Proteomes" id="UP000198327">
    <property type="component" value="Unassembled WGS sequence"/>
</dbReference>
<dbReference type="InterPro" id="IPR001387">
    <property type="entry name" value="Cro/C1-type_HTH"/>
</dbReference>
<dbReference type="CDD" id="cd00093">
    <property type="entry name" value="HTH_XRE"/>
    <property type="match status" value="1"/>
</dbReference>
<evidence type="ECO:0000259" key="1">
    <source>
        <dbReference type="PROSITE" id="PS50943"/>
    </source>
</evidence>
<dbReference type="InterPro" id="IPR010982">
    <property type="entry name" value="Lambda_DNA-bd_dom_sf"/>
</dbReference>
<dbReference type="SMART" id="SM00530">
    <property type="entry name" value="HTH_XRE"/>
    <property type="match status" value="1"/>
</dbReference>
<dbReference type="Pfam" id="PF01381">
    <property type="entry name" value="HTH_3"/>
    <property type="match status" value="1"/>
</dbReference>
<evidence type="ECO:0000313" key="3">
    <source>
        <dbReference type="Proteomes" id="UP000198327"/>
    </source>
</evidence>
<dbReference type="Gene3D" id="1.10.260.40">
    <property type="entry name" value="lambda repressor-like DNA-binding domains"/>
    <property type="match status" value="1"/>
</dbReference>
<name>A0A239E8I9_9NOCA</name>
<feature type="domain" description="HTH cro/C1-type" evidence="1">
    <location>
        <begin position="11"/>
        <end position="71"/>
    </location>
</feature>
<gene>
    <name evidence="2" type="ORF">SAMN05421642_102224</name>
</gene>
<keyword evidence="3" id="KW-1185">Reference proteome</keyword>
<dbReference type="EMBL" id="FZOW01000002">
    <property type="protein sequence ID" value="SNS40242.1"/>
    <property type="molecule type" value="Genomic_DNA"/>
</dbReference>
<dbReference type="AlphaFoldDB" id="A0A239E8I9"/>
<dbReference type="RefSeq" id="WP_141136433.1">
    <property type="nucleotide sequence ID" value="NZ_FZOW01000002.1"/>
</dbReference>
<dbReference type="SUPFAM" id="SSF47413">
    <property type="entry name" value="lambda repressor-like DNA-binding domains"/>
    <property type="match status" value="1"/>
</dbReference>
<organism evidence="2 3">
    <name type="scientific">Rhodococcoides kyotonense</name>
    <dbReference type="NCBI Taxonomy" id="398843"/>
    <lineage>
        <taxon>Bacteria</taxon>
        <taxon>Bacillati</taxon>
        <taxon>Actinomycetota</taxon>
        <taxon>Actinomycetes</taxon>
        <taxon>Mycobacteriales</taxon>
        <taxon>Nocardiaceae</taxon>
        <taxon>Rhodococcoides</taxon>
    </lineage>
</organism>
<reference evidence="3" key="1">
    <citation type="submission" date="2017-06" db="EMBL/GenBank/DDBJ databases">
        <authorList>
            <person name="Varghese N."/>
            <person name="Submissions S."/>
        </authorList>
    </citation>
    <scope>NUCLEOTIDE SEQUENCE [LARGE SCALE GENOMIC DNA]</scope>
    <source>
        <strain evidence="3">JCM 23211</strain>
    </source>
</reference>
<dbReference type="GO" id="GO:0003677">
    <property type="term" value="F:DNA binding"/>
    <property type="evidence" value="ECO:0007669"/>
    <property type="project" value="InterPro"/>
</dbReference>
<proteinExistence type="predicted"/>
<dbReference type="PROSITE" id="PS50943">
    <property type="entry name" value="HTH_CROC1"/>
    <property type="match status" value="1"/>
</dbReference>
<accession>A0A239E8I9</accession>
<sequence length="165" mass="17578">MKIESVVGESVRQARKSAGMRQEEFGAALEPLLGRAWSRQAVSTAEQGGRSFTAVELIAISKVLNTSVSDLFLLPPTVDSIELPTGESIEASRMFELSHGAYAAQDSDEQLDAAIAQLKAAIAHTAAVTASATASSESLDEAWAKLNALKVTKFLFKPTPARDEE</sequence>